<keyword evidence="3" id="KW-0378">Hydrolase</keyword>
<dbReference type="RefSeq" id="WP_367624473.1">
    <property type="nucleotide sequence ID" value="NZ_JBFNQD010000004.1"/>
</dbReference>
<evidence type="ECO:0000259" key="2">
    <source>
        <dbReference type="Pfam" id="PF06259"/>
    </source>
</evidence>
<gene>
    <name evidence="3" type="ORF">ABXS05_15055</name>
</gene>
<comment type="caution">
    <text evidence="3">The sequence shown here is derived from an EMBL/GenBank/DDBJ whole genome shotgun (WGS) entry which is preliminary data.</text>
</comment>
<feature type="region of interest" description="Disordered" evidence="1">
    <location>
        <begin position="59"/>
        <end position="79"/>
    </location>
</feature>
<organism evidence="3 4">
    <name type="scientific">Labrys neptuniae</name>
    <dbReference type="NCBI Taxonomy" id="376174"/>
    <lineage>
        <taxon>Bacteria</taxon>
        <taxon>Pseudomonadati</taxon>
        <taxon>Pseudomonadota</taxon>
        <taxon>Alphaproteobacteria</taxon>
        <taxon>Hyphomicrobiales</taxon>
        <taxon>Xanthobacteraceae</taxon>
        <taxon>Labrys</taxon>
    </lineage>
</organism>
<feature type="domain" description="DUF1023" evidence="2">
    <location>
        <begin position="207"/>
        <end position="379"/>
    </location>
</feature>
<dbReference type="Proteomes" id="UP001555786">
    <property type="component" value="Unassembled WGS sequence"/>
</dbReference>
<evidence type="ECO:0000313" key="3">
    <source>
        <dbReference type="EMBL" id="MEW9306869.1"/>
    </source>
</evidence>
<dbReference type="InterPro" id="IPR029058">
    <property type="entry name" value="AB_hydrolase_fold"/>
</dbReference>
<dbReference type="InterPro" id="IPR010427">
    <property type="entry name" value="DUF1023"/>
</dbReference>
<dbReference type="EMBL" id="JBFNQD010000004">
    <property type="protein sequence ID" value="MEW9306869.1"/>
    <property type="molecule type" value="Genomic_DNA"/>
</dbReference>
<evidence type="ECO:0000256" key="1">
    <source>
        <dbReference type="SAM" id="MobiDB-lite"/>
    </source>
</evidence>
<sequence>MSNPAIGAIGGALPSSRPDSPVALSHQVSFDAALDEARTSVSKTSAPKKTFAYANTPIHQRPISEPEPDHTTVLPEGSDPSVVSSWWGTLSTETRQDLIANHTDELGKLRGLPAEDIDKINRKRVNLDIARDQERLWEIPNEIQALKNAVPSGEAGRDGVNYQEKIRALKDEQSRLRGELSIAKKIHIQMEMLDSQGGSEAYLLTYDPADDGRFAVALGNPDTAHNIGVLVPGVSHDAKKEDGIGSQFPTVTQGLSLFHQMNFEGQPNAKNSIIVWMGADMPDNIPAGINGTYGDSRHGAQALKEDVTGYEVARTNPHSHITLIGHSYGSYMASVAIHENGLRVDDLVVVGSPGVDGTNATELGSQGHVWAARAKGDDVVPQGWLADSEPTDRNFGAITFSTEGAEGHGAYLDNGTQSLVNIARISTGKTGDVVTRVPDEYGTIFFKDNADITRQWKTSQVFQALK</sequence>
<evidence type="ECO:0000313" key="4">
    <source>
        <dbReference type="Proteomes" id="UP001555786"/>
    </source>
</evidence>
<keyword evidence="4" id="KW-1185">Reference proteome</keyword>
<feature type="region of interest" description="Disordered" evidence="1">
    <location>
        <begin position="1"/>
        <end position="22"/>
    </location>
</feature>
<dbReference type="SUPFAM" id="SSF53474">
    <property type="entry name" value="alpha/beta-Hydrolases"/>
    <property type="match status" value="1"/>
</dbReference>
<accession>A0ABV3PMK5</accession>
<protein>
    <submittedName>
        <fullName evidence="3">Alpha/beta hydrolase</fullName>
    </submittedName>
</protein>
<dbReference type="Pfam" id="PF06259">
    <property type="entry name" value="Abhydrolase_8"/>
    <property type="match status" value="1"/>
</dbReference>
<dbReference type="Gene3D" id="3.40.50.1820">
    <property type="entry name" value="alpha/beta hydrolase"/>
    <property type="match status" value="1"/>
</dbReference>
<name>A0ABV3PMK5_9HYPH</name>
<dbReference type="GO" id="GO:0016787">
    <property type="term" value="F:hydrolase activity"/>
    <property type="evidence" value="ECO:0007669"/>
    <property type="project" value="UniProtKB-KW"/>
</dbReference>
<reference evidence="3 4" key="1">
    <citation type="submission" date="2024-07" db="EMBL/GenBank/DDBJ databases">
        <title>Description of Labrys sedimenti sp. nov., isolated from a diclofenac-degrading enrichment culture.</title>
        <authorList>
            <person name="Tancsics A."/>
            <person name="Csepanyi A."/>
        </authorList>
    </citation>
    <scope>NUCLEOTIDE SEQUENCE [LARGE SCALE GENOMIC DNA]</scope>
    <source>
        <strain evidence="3 4">LMG 23578</strain>
    </source>
</reference>
<proteinExistence type="predicted"/>